<dbReference type="EMBL" id="JAHLFP010000066">
    <property type="protein sequence ID" value="MBU3806689.1"/>
    <property type="molecule type" value="Genomic_DNA"/>
</dbReference>
<organism evidence="2 3">
    <name type="scientific">Candidatus Allofournierella pullistercoris</name>
    <dbReference type="NCBI Taxonomy" id="2838597"/>
    <lineage>
        <taxon>Bacteria</taxon>
        <taxon>Bacillati</taxon>
        <taxon>Bacillota</taxon>
        <taxon>Clostridia</taxon>
        <taxon>Eubacteriales</taxon>
        <taxon>Oscillospiraceae</taxon>
        <taxon>Allofournierella</taxon>
    </lineage>
</organism>
<protein>
    <submittedName>
        <fullName evidence="2">Uncharacterized protein</fullName>
    </submittedName>
</protein>
<sequence length="97" mass="10763">MDELRALDREVKRPAILFASCFGTLGALLLGSGMSLILTDLPVWLEINRPMFPGMLLGILGITMMAVNLPIYQSILKNRRVQYAAQIQSLSQKIMQG</sequence>
<gene>
    <name evidence="2" type="ORF">H9882_07360</name>
</gene>
<reference evidence="2" key="1">
    <citation type="journal article" date="2021" name="PeerJ">
        <title>Extensive microbial diversity within the chicken gut microbiome revealed by metagenomics and culture.</title>
        <authorList>
            <person name="Gilroy R."/>
            <person name="Ravi A."/>
            <person name="Getino M."/>
            <person name="Pursley I."/>
            <person name="Horton D.L."/>
            <person name="Alikhan N.F."/>
            <person name="Baker D."/>
            <person name="Gharbi K."/>
            <person name="Hall N."/>
            <person name="Watson M."/>
            <person name="Adriaenssens E.M."/>
            <person name="Foster-Nyarko E."/>
            <person name="Jarju S."/>
            <person name="Secka A."/>
            <person name="Antonio M."/>
            <person name="Oren A."/>
            <person name="Chaudhuri R.R."/>
            <person name="La Ragione R."/>
            <person name="Hildebrand F."/>
            <person name="Pallen M.J."/>
        </authorList>
    </citation>
    <scope>NUCLEOTIDE SEQUENCE</scope>
    <source>
        <strain evidence="2">B5_2728</strain>
    </source>
</reference>
<evidence type="ECO:0000256" key="1">
    <source>
        <dbReference type="SAM" id="Phobius"/>
    </source>
</evidence>
<name>A0A948T3Z6_9FIRM</name>
<keyword evidence="1" id="KW-0472">Membrane</keyword>
<proteinExistence type="predicted"/>
<keyword evidence="1" id="KW-1133">Transmembrane helix</keyword>
<comment type="caution">
    <text evidence="2">The sequence shown here is derived from an EMBL/GenBank/DDBJ whole genome shotgun (WGS) entry which is preliminary data.</text>
</comment>
<dbReference type="AlphaFoldDB" id="A0A948T3Z6"/>
<feature type="transmembrane region" description="Helical" evidence="1">
    <location>
        <begin position="15"/>
        <end position="39"/>
    </location>
</feature>
<reference evidence="2" key="2">
    <citation type="submission" date="2021-04" db="EMBL/GenBank/DDBJ databases">
        <authorList>
            <person name="Gilroy R."/>
        </authorList>
    </citation>
    <scope>NUCLEOTIDE SEQUENCE</scope>
    <source>
        <strain evidence="2">B5_2728</strain>
    </source>
</reference>
<evidence type="ECO:0000313" key="3">
    <source>
        <dbReference type="Proteomes" id="UP000713596"/>
    </source>
</evidence>
<dbReference type="Proteomes" id="UP000713596">
    <property type="component" value="Unassembled WGS sequence"/>
</dbReference>
<accession>A0A948T3Z6</accession>
<feature type="transmembrane region" description="Helical" evidence="1">
    <location>
        <begin position="51"/>
        <end position="72"/>
    </location>
</feature>
<evidence type="ECO:0000313" key="2">
    <source>
        <dbReference type="EMBL" id="MBU3806689.1"/>
    </source>
</evidence>
<keyword evidence="1" id="KW-0812">Transmembrane</keyword>